<organism evidence="15 16">
    <name type="scientific">Gracilibacillus thailandensis</name>
    <dbReference type="NCBI Taxonomy" id="563735"/>
    <lineage>
        <taxon>Bacteria</taxon>
        <taxon>Bacillati</taxon>
        <taxon>Bacillota</taxon>
        <taxon>Bacilli</taxon>
        <taxon>Bacillales</taxon>
        <taxon>Bacillaceae</taxon>
        <taxon>Gracilibacillus</taxon>
    </lineage>
</organism>
<evidence type="ECO:0000313" key="16">
    <source>
        <dbReference type="Proteomes" id="UP000435187"/>
    </source>
</evidence>
<evidence type="ECO:0000259" key="13">
    <source>
        <dbReference type="Pfam" id="PF00890"/>
    </source>
</evidence>
<keyword evidence="6 12" id="KW-0285">Flavoprotein</keyword>
<dbReference type="NCBIfam" id="NF005978">
    <property type="entry name" value="PRK08071.1"/>
    <property type="match status" value="1"/>
</dbReference>
<feature type="domain" description="FAD-dependent oxidoreductase 2 FAD-binding" evidence="13">
    <location>
        <begin position="10"/>
        <end position="374"/>
    </location>
</feature>
<reference evidence="15 16" key="1">
    <citation type="submission" date="2019-10" db="EMBL/GenBank/DDBJ databases">
        <title>Gracilibacillus salitolerans sp. nov., a moderate halophile isolated from a saline soil in northwest China.</title>
        <authorList>
            <person name="Gan L."/>
        </authorList>
    </citation>
    <scope>NUCLEOTIDE SEQUENCE [LARGE SCALE GENOMIC DNA]</scope>
    <source>
        <strain evidence="15 16">TP2-8</strain>
    </source>
</reference>
<evidence type="ECO:0000313" key="15">
    <source>
        <dbReference type="EMBL" id="MRI67485.1"/>
    </source>
</evidence>
<keyword evidence="7 12" id="KW-0662">Pyridine nucleotide biosynthesis</keyword>
<name>A0A6N7R1W4_9BACI</name>
<dbReference type="Pfam" id="PF02910">
    <property type="entry name" value="Succ_DH_flav_C"/>
    <property type="match status" value="1"/>
</dbReference>
<gene>
    <name evidence="15" type="primary">nadB</name>
    <name evidence="15" type="ORF">GH885_14270</name>
</gene>
<protein>
    <recommendedName>
        <fullName evidence="5 11">L-aspartate oxidase</fullName>
        <ecNumber evidence="4 11">1.4.3.16</ecNumber>
    </recommendedName>
</protein>
<dbReference type="PRINTS" id="PR00368">
    <property type="entry name" value="FADPNR"/>
</dbReference>
<evidence type="ECO:0000256" key="3">
    <source>
        <dbReference type="ARBA" id="ARBA00008562"/>
    </source>
</evidence>
<comment type="function">
    <text evidence="12">Catalyzes the oxidation of L-aspartate to iminoaspartate.</text>
</comment>
<dbReference type="Proteomes" id="UP000435187">
    <property type="component" value="Unassembled WGS sequence"/>
</dbReference>
<dbReference type="GO" id="GO:0008734">
    <property type="term" value="F:L-aspartate oxidase activity"/>
    <property type="evidence" value="ECO:0007669"/>
    <property type="project" value="UniProtKB-UniRule"/>
</dbReference>
<evidence type="ECO:0000256" key="8">
    <source>
        <dbReference type="ARBA" id="ARBA00022827"/>
    </source>
</evidence>
<evidence type="ECO:0000256" key="4">
    <source>
        <dbReference type="ARBA" id="ARBA00012173"/>
    </source>
</evidence>
<dbReference type="InterPro" id="IPR027477">
    <property type="entry name" value="Succ_DH/fumarate_Rdtase_cat_sf"/>
</dbReference>
<dbReference type="Gene3D" id="1.20.58.100">
    <property type="entry name" value="Fumarate reductase/succinate dehydrogenase flavoprotein-like, C-terminal domain"/>
    <property type="match status" value="1"/>
</dbReference>
<evidence type="ECO:0000256" key="6">
    <source>
        <dbReference type="ARBA" id="ARBA00022630"/>
    </source>
</evidence>
<evidence type="ECO:0000256" key="10">
    <source>
        <dbReference type="ARBA" id="ARBA00048305"/>
    </source>
</evidence>
<dbReference type="GO" id="GO:0005737">
    <property type="term" value="C:cytoplasm"/>
    <property type="evidence" value="ECO:0007669"/>
    <property type="project" value="UniProtKB-SubCell"/>
</dbReference>
<dbReference type="Gene3D" id="3.90.700.10">
    <property type="entry name" value="Succinate dehydrogenase/fumarate reductase flavoprotein, catalytic domain"/>
    <property type="match status" value="1"/>
</dbReference>
<dbReference type="SUPFAM" id="SSF46977">
    <property type="entry name" value="Succinate dehydrogenase/fumarate reductase flavoprotein C-terminal domain"/>
    <property type="match status" value="1"/>
</dbReference>
<dbReference type="InterPro" id="IPR015939">
    <property type="entry name" value="Fum_Rdtase/Succ_DH_flav-like_C"/>
</dbReference>
<evidence type="ECO:0000259" key="14">
    <source>
        <dbReference type="Pfam" id="PF02910"/>
    </source>
</evidence>
<evidence type="ECO:0000256" key="5">
    <source>
        <dbReference type="ARBA" id="ARBA00021901"/>
    </source>
</evidence>
<dbReference type="PANTHER" id="PTHR42716:SF2">
    <property type="entry name" value="L-ASPARTATE OXIDASE, CHLOROPLASTIC"/>
    <property type="match status" value="1"/>
</dbReference>
<dbReference type="InterPro" id="IPR003953">
    <property type="entry name" value="FAD-dep_OxRdtase_2_FAD-bd"/>
</dbReference>
<evidence type="ECO:0000256" key="7">
    <source>
        <dbReference type="ARBA" id="ARBA00022642"/>
    </source>
</evidence>
<dbReference type="GO" id="GO:0034628">
    <property type="term" value="P:'de novo' NAD+ biosynthetic process from L-aspartate"/>
    <property type="evidence" value="ECO:0007669"/>
    <property type="project" value="TreeGrafter"/>
</dbReference>
<evidence type="ECO:0000256" key="9">
    <source>
        <dbReference type="ARBA" id="ARBA00023002"/>
    </source>
</evidence>
<dbReference type="SUPFAM" id="SSF56425">
    <property type="entry name" value="Succinate dehydrogenase/fumarate reductase flavoprotein, catalytic domain"/>
    <property type="match status" value="1"/>
</dbReference>
<dbReference type="AlphaFoldDB" id="A0A6N7R1W4"/>
<dbReference type="Gene3D" id="3.50.50.60">
    <property type="entry name" value="FAD/NAD(P)-binding domain"/>
    <property type="match status" value="1"/>
</dbReference>
<accession>A0A6N7R1W4</accession>
<dbReference type="NCBIfam" id="TIGR00551">
    <property type="entry name" value="nadB"/>
    <property type="match status" value="1"/>
</dbReference>
<sequence length="516" mass="57500">MVFCLQRQKIVIVGSGLAAYVLASESWQHSDVTILTKNTTNDSNSIRAQGGIAAAVSSKDQWHLHAEDTLKAGVFHNHQKAVETLAKEGKQVVKSLLQQGFPADRNQHGELLLGREGAHSERRIIHAGGDQTGKYLIHFYQQILQGKITIIEGQLAVDCVIEAGECKGIITMDQDNQLHTYTADHIVLATGGFGALYETTSNDPSATGDGIAIAYRAGARVSDLEFVQFHPTMLATQAPYNDLISEAVRGEGAILVDQNGREIMKGAHPLENLAPRDIIARVMMTELTKGNRLYLDIHQIKNFQTKFPFIKSVCEKNNIDWQQGLIPVNPGAHFTMGGVETDLQGRTNIPRLYAIGEVACTHVHGANRLASNSLLEGLVFATRLADYLKTQSSVPSSSISLVQPLHHRFHHPDLHTLRKQMTNHVGINRSESGLNEMLEWLVKFTIIQDNYLSRYTTSRDQIQMQHHLQVAQLVTKAARKRIESRGAHYRVDYPFKSEQWENKRITYQLTKQGVTV</sequence>
<comment type="cofactor">
    <cofactor evidence="1 12">
        <name>FAD</name>
        <dbReference type="ChEBI" id="CHEBI:57692"/>
    </cofactor>
</comment>
<feature type="domain" description="Fumarate reductase/succinate dehydrogenase flavoprotein-like C-terminal" evidence="14">
    <location>
        <begin position="416"/>
        <end position="509"/>
    </location>
</feature>
<keyword evidence="9 12" id="KW-0560">Oxidoreductase</keyword>
<comment type="pathway">
    <text evidence="2 12">Cofactor biosynthesis; NAD(+) biosynthesis; iminoaspartate from L-aspartate (oxidase route): step 1/1.</text>
</comment>
<dbReference type="FunFam" id="3.90.700.10:FF:000002">
    <property type="entry name" value="L-aspartate oxidase"/>
    <property type="match status" value="1"/>
</dbReference>
<keyword evidence="8 12" id="KW-0274">FAD</keyword>
<keyword evidence="16" id="KW-1185">Reference proteome</keyword>
<dbReference type="InterPro" id="IPR037099">
    <property type="entry name" value="Fum_R/Succ_DH_flav-like_C_sf"/>
</dbReference>
<comment type="caution">
    <text evidence="15">The sequence shown here is derived from an EMBL/GenBank/DDBJ whole genome shotgun (WGS) entry which is preliminary data.</text>
</comment>
<dbReference type="InterPro" id="IPR005288">
    <property type="entry name" value="NadB"/>
</dbReference>
<proteinExistence type="inferred from homology"/>
<dbReference type="GO" id="GO:0033765">
    <property type="term" value="F:steroid dehydrogenase activity, acting on the CH-CH group of donors"/>
    <property type="evidence" value="ECO:0007669"/>
    <property type="project" value="UniProtKB-ARBA"/>
</dbReference>
<evidence type="ECO:0000256" key="2">
    <source>
        <dbReference type="ARBA" id="ARBA00004950"/>
    </source>
</evidence>
<evidence type="ECO:0000256" key="1">
    <source>
        <dbReference type="ARBA" id="ARBA00001974"/>
    </source>
</evidence>
<dbReference type="EMBL" id="WJEE01000033">
    <property type="protein sequence ID" value="MRI67485.1"/>
    <property type="molecule type" value="Genomic_DNA"/>
</dbReference>
<dbReference type="SUPFAM" id="SSF51905">
    <property type="entry name" value="FAD/NAD(P)-binding domain"/>
    <property type="match status" value="1"/>
</dbReference>
<dbReference type="PANTHER" id="PTHR42716">
    <property type="entry name" value="L-ASPARTATE OXIDASE"/>
    <property type="match status" value="1"/>
</dbReference>
<evidence type="ECO:0000256" key="11">
    <source>
        <dbReference type="NCBIfam" id="TIGR00551"/>
    </source>
</evidence>
<comment type="catalytic activity">
    <reaction evidence="10">
        <text>L-aspartate + O2 = iminosuccinate + H2O2</text>
        <dbReference type="Rhea" id="RHEA:25876"/>
        <dbReference type="ChEBI" id="CHEBI:15379"/>
        <dbReference type="ChEBI" id="CHEBI:16240"/>
        <dbReference type="ChEBI" id="CHEBI:29991"/>
        <dbReference type="ChEBI" id="CHEBI:77875"/>
        <dbReference type="EC" id="1.4.3.16"/>
    </reaction>
    <physiologicalReaction direction="left-to-right" evidence="10">
        <dbReference type="Rhea" id="RHEA:25877"/>
    </physiologicalReaction>
</comment>
<dbReference type="EC" id="1.4.3.16" evidence="4 11"/>
<dbReference type="UniPathway" id="UPA00253">
    <property type="reaction ID" value="UER00326"/>
</dbReference>
<comment type="similarity">
    <text evidence="3 12">Belongs to the FAD-dependent oxidoreductase 2 family. NadB subfamily.</text>
</comment>
<dbReference type="Pfam" id="PF00890">
    <property type="entry name" value="FAD_binding_2"/>
    <property type="match status" value="1"/>
</dbReference>
<dbReference type="InterPro" id="IPR036188">
    <property type="entry name" value="FAD/NAD-bd_sf"/>
</dbReference>
<comment type="subcellular location">
    <subcellularLocation>
        <location evidence="12">Cytoplasm</location>
    </subcellularLocation>
</comment>
<evidence type="ECO:0000256" key="12">
    <source>
        <dbReference type="RuleBase" id="RU362049"/>
    </source>
</evidence>